<dbReference type="InterPro" id="IPR008659">
    <property type="entry name" value="Kre9/Knh1_C"/>
</dbReference>
<dbReference type="AlphaFoldDB" id="A0A9W9H8D9"/>
<reference evidence="5" key="1">
    <citation type="submission" date="2022-12" db="EMBL/GenBank/DDBJ databases">
        <authorList>
            <person name="Petersen C."/>
        </authorList>
    </citation>
    <scope>NUCLEOTIDE SEQUENCE</scope>
    <source>
        <strain evidence="5">IBT 21472</strain>
    </source>
</reference>
<evidence type="ECO:0000256" key="1">
    <source>
        <dbReference type="ARBA" id="ARBA00022729"/>
    </source>
</evidence>
<dbReference type="Proteomes" id="UP001147746">
    <property type="component" value="Unassembled WGS sequence"/>
</dbReference>
<feature type="chain" id="PRO_5041196743" evidence="2">
    <location>
        <begin position="20"/>
        <end position="293"/>
    </location>
</feature>
<accession>A0A9W9H8D9</accession>
<dbReference type="GO" id="GO:0042546">
    <property type="term" value="P:cell wall biogenesis"/>
    <property type="evidence" value="ECO:0007669"/>
    <property type="project" value="InterPro"/>
</dbReference>
<proteinExistence type="predicted"/>
<dbReference type="EMBL" id="JAPZBO010000005">
    <property type="protein sequence ID" value="KAJ5316034.1"/>
    <property type="molecule type" value="Genomic_DNA"/>
</dbReference>
<dbReference type="InterPro" id="IPR018466">
    <property type="entry name" value="Kre9/Knh1-like_N"/>
</dbReference>
<dbReference type="GO" id="GO:0005576">
    <property type="term" value="C:extracellular region"/>
    <property type="evidence" value="ECO:0007669"/>
    <property type="project" value="TreeGrafter"/>
</dbReference>
<evidence type="ECO:0000259" key="3">
    <source>
        <dbReference type="Pfam" id="PF05390"/>
    </source>
</evidence>
<dbReference type="Pfam" id="PF05390">
    <property type="entry name" value="Kre9_KNH1_C"/>
    <property type="match status" value="1"/>
</dbReference>
<name>A0A9W9H8D9_9EURO</name>
<evidence type="ECO:0000313" key="6">
    <source>
        <dbReference type="Proteomes" id="UP001147746"/>
    </source>
</evidence>
<feature type="signal peptide" evidence="2">
    <location>
        <begin position="1"/>
        <end position="19"/>
    </location>
</feature>
<dbReference type="InterPro" id="IPR045328">
    <property type="entry name" value="Kre9/Knh1"/>
</dbReference>
<keyword evidence="6" id="KW-1185">Reference proteome</keyword>
<evidence type="ECO:0000259" key="4">
    <source>
        <dbReference type="Pfam" id="PF10342"/>
    </source>
</evidence>
<dbReference type="OrthoDB" id="2432613at2759"/>
<dbReference type="GO" id="GO:0006078">
    <property type="term" value="P:(1-&gt;6)-beta-D-glucan biosynthetic process"/>
    <property type="evidence" value="ECO:0007669"/>
    <property type="project" value="InterPro"/>
</dbReference>
<reference evidence="5" key="2">
    <citation type="journal article" date="2023" name="IMA Fungus">
        <title>Comparative genomic study of the Penicillium genus elucidates a diverse pangenome and 15 lateral gene transfer events.</title>
        <authorList>
            <person name="Petersen C."/>
            <person name="Sorensen T."/>
            <person name="Nielsen M.R."/>
            <person name="Sondergaard T.E."/>
            <person name="Sorensen J.L."/>
            <person name="Fitzpatrick D.A."/>
            <person name="Frisvad J.C."/>
            <person name="Nielsen K.L."/>
        </authorList>
    </citation>
    <scope>NUCLEOTIDE SEQUENCE</scope>
    <source>
        <strain evidence="5">IBT 21472</strain>
    </source>
</reference>
<keyword evidence="1 2" id="KW-0732">Signal</keyword>
<dbReference type="PANTHER" id="PTHR28154">
    <property type="entry name" value="CELL WALL SYNTHESIS PROTEIN KNH1-RELATED"/>
    <property type="match status" value="1"/>
</dbReference>
<dbReference type="PANTHER" id="PTHR28154:SF1">
    <property type="entry name" value="CELL WALL SYNTHESIS PROTEIN KNH1-RELATED"/>
    <property type="match status" value="1"/>
</dbReference>
<gene>
    <name evidence="5" type="ORF">N7476_006341</name>
</gene>
<evidence type="ECO:0000256" key="2">
    <source>
        <dbReference type="SAM" id="SignalP"/>
    </source>
</evidence>
<dbReference type="GO" id="GO:0031505">
    <property type="term" value="P:fungal-type cell wall organization"/>
    <property type="evidence" value="ECO:0007669"/>
    <property type="project" value="TreeGrafter"/>
</dbReference>
<comment type="caution">
    <text evidence="5">The sequence shown here is derived from an EMBL/GenBank/DDBJ whole genome shotgun (WGS) entry which is preliminary data.</text>
</comment>
<protein>
    <submittedName>
        <fullName evidence="5">Uncharacterized protein</fullName>
    </submittedName>
</protein>
<dbReference type="Pfam" id="PF10342">
    <property type="entry name" value="Kre9_KNH"/>
    <property type="match status" value="1"/>
</dbReference>
<feature type="domain" description="Yeast cell wall synthesis Kre9/Knh1 C-terminal" evidence="3">
    <location>
        <begin position="203"/>
        <end position="279"/>
    </location>
</feature>
<feature type="domain" description="Yeast cell wall synthesis Kre9/Knh1-like N-terminal" evidence="4">
    <location>
        <begin position="25"/>
        <end position="116"/>
    </location>
</feature>
<sequence length="293" mass="32249">MRFDRLLPALLSLLGTVSAQTVSGLTFDGRDSVSLVWAFDGETSGRYDFYLCAGDESTGSYETLLQVINDGVYNPGDLVSFRVDPSVGGNDLNAYFLKVVPSDHKEHWSGFTSHFTLTNMKGTFSTKVSNALKSMQSIEISWAAEADANILKAAESGPVYNESTLNGDIYGEATKSFLQFPTPTIPNELDRHELRKRLGIDPHNIPYGEQTGLTKYAPMPKRAGSTIADKSPTPQYPPFPFSIATAYLPAPTVQYTDTAYLTWTTHSIENTAAPAAAPTLDKRMQAWLERWKD</sequence>
<evidence type="ECO:0000313" key="5">
    <source>
        <dbReference type="EMBL" id="KAJ5316034.1"/>
    </source>
</evidence>
<organism evidence="5 6">
    <name type="scientific">Penicillium atrosanguineum</name>
    <dbReference type="NCBI Taxonomy" id="1132637"/>
    <lineage>
        <taxon>Eukaryota</taxon>
        <taxon>Fungi</taxon>
        <taxon>Dikarya</taxon>
        <taxon>Ascomycota</taxon>
        <taxon>Pezizomycotina</taxon>
        <taxon>Eurotiomycetes</taxon>
        <taxon>Eurotiomycetidae</taxon>
        <taxon>Eurotiales</taxon>
        <taxon>Aspergillaceae</taxon>
        <taxon>Penicillium</taxon>
    </lineage>
</organism>